<dbReference type="EMBL" id="JAJIAO010000010">
    <property type="protein sequence ID" value="MCK8625193.1"/>
    <property type="molecule type" value="Genomic_DNA"/>
</dbReference>
<keyword evidence="3" id="KW-1185">Reference proteome</keyword>
<gene>
    <name evidence="2" type="ORF">LNP07_06650</name>
</gene>
<dbReference type="RefSeq" id="WP_220728545.1">
    <property type="nucleotide sequence ID" value="NZ_BPLM01000012.1"/>
</dbReference>
<dbReference type="Proteomes" id="UP001522905">
    <property type="component" value="Unassembled WGS sequence"/>
</dbReference>
<dbReference type="PROSITE" id="PS51257">
    <property type="entry name" value="PROKAR_LIPOPROTEIN"/>
    <property type="match status" value="1"/>
</dbReference>
<evidence type="ECO:0000256" key="1">
    <source>
        <dbReference type="SAM" id="SignalP"/>
    </source>
</evidence>
<proteinExistence type="predicted"/>
<keyword evidence="1" id="KW-0732">Signal</keyword>
<evidence type="ECO:0000313" key="3">
    <source>
        <dbReference type="Proteomes" id="UP001522905"/>
    </source>
</evidence>
<name>A0ABT0I399_9LACO</name>
<protein>
    <recommendedName>
        <fullName evidence="4">Lipoprotein</fullName>
    </recommendedName>
</protein>
<comment type="caution">
    <text evidence="2">The sequence shown here is derived from an EMBL/GenBank/DDBJ whole genome shotgun (WGS) entry which is preliminary data.</text>
</comment>
<evidence type="ECO:0000313" key="2">
    <source>
        <dbReference type="EMBL" id="MCK8625193.1"/>
    </source>
</evidence>
<reference evidence="2 3" key="1">
    <citation type="submission" date="2021-11" db="EMBL/GenBank/DDBJ databases">
        <title>Comparative genomics of bee honey and flower isolates.</title>
        <authorList>
            <person name="Bechtner J.D."/>
            <person name="Gallus M.K."/>
            <person name="Ehrmann M."/>
        </authorList>
    </citation>
    <scope>NUCLEOTIDE SEQUENCE [LARGE SCALE GENOMIC DNA]</scope>
    <source>
        <strain evidence="2 3">M161</strain>
    </source>
</reference>
<feature type="signal peptide" evidence="1">
    <location>
        <begin position="1"/>
        <end position="22"/>
    </location>
</feature>
<evidence type="ECO:0008006" key="4">
    <source>
        <dbReference type="Google" id="ProtNLM"/>
    </source>
</evidence>
<feature type="chain" id="PRO_5045601947" description="Lipoprotein" evidence="1">
    <location>
        <begin position="23"/>
        <end position="107"/>
    </location>
</feature>
<accession>A0ABT0I399</accession>
<sequence length="107" mass="11806">MKIKKYITVAMACLSLSLLLTACGKSYQGKYKDKHGETLNIQSNNKVSMSKDSVTVNGKYKQSKDKITMTFSADGNKTTLNGELDKNSNLYVSNPDADGSLKFNRVK</sequence>
<organism evidence="2 3">
    <name type="scientific">Apilactobacillus xinyiensis</name>
    <dbReference type="NCBI Taxonomy" id="2841032"/>
    <lineage>
        <taxon>Bacteria</taxon>
        <taxon>Bacillati</taxon>
        <taxon>Bacillota</taxon>
        <taxon>Bacilli</taxon>
        <taxon>Lactobacillales</taxon>
        <taxon>Lactobacillaceae</taxon>
        <taxon>Apilactobacillus</taxon>
    </lineage>
</organism>